<dbReference type="Gene3D" id="1.20.58.80">
    <property type="entry name" value="Phosphotransferase system, lactose/cellobiose-type IIA subunit"/>
    <property type="match status" value="1"/>
</dbReference>
<organism evidence="8 9">
    <name type="scientific">Thermosediminibacter oceani (strain ATCC BAA-1034 / DSM 16646 / JW/IW-1228P)</name>
    <dbReference type="NCBI Taxonomy" id="555079"/>
    <lineage>
        <taxon>Bacteria</taxon>
        <taxon>Bacillati</taxon>
        <taxon>Bacillota</taxon>
        <taxon>Clostridia</taxon>
        <taxon>Thermosediminibacterales</taxon>
        <taxon>Thermosediminibacteraceae</taxon>
        <taxon>Thermosediminibacter</taxon>
    </lineage>
</organism>
<keyword evidence="9" id="KW-1185">Reference proteome</keyword>
<dbReference type="HOGENOM" id="CLU_152490_0_0_9"/>
<keyword evidence="6" id="KW-0460">Magnesium</keyword>
<dbReference type="OrthoDB" id="389577at2"/>
<dbReference type="PANTHER" id="PTHR34382">
    <property type="entry name" value="PTS SYSTEM N,N'-DIACETYLCHITOBIOSE-SPECIFIC EIIA COMPONENT"/>
    <property type="match status" value="1"/>
</dbReference>
<reference evidence="8 9" key="1">
    <citation type="journal article" date="2010" name="Stand. Genomic Sci.">
        <title>Complete genome sequence of Thermosediminibacter oceani type strain (JW/IW-1228P).</title>
        <authorList>
            <person name="Pitluck S."/>
            <person name="Yasawong M."/>
            <person name="Munk C."/>
            <person name="Nolan M."/>
            <person name="Lapidus A."/>
            <person name="Lucas S."/>
            <person name="Glavina Del Rio T."/>
            <person name="Tice H."/>
            <person name="Cheng J.F."/>
            <person name="Bruce D."/>
            <person name="Detter C."/>
            <person name="Tapia R."/>
            <person name="Han C."/>
            <person name="Goodwin L."/>
            <person name="Liolios K."/>
            <person name="Ivanova N."/>
            <person name="Mavromatis K."/>
            <person name="Mikhailova N."/>
            <person name="Pati A."/>
            <person name="Chen A."/>
            <person name="Palaniappan K."/>
            <person name="Land M."/>
            <person name="Hauser L."/>
            <person name="Chang Y.J."/>
            <person name="Jeffries C.D."/>
            <person name="Rohde M."/>
            <person name="Spring S."/>
            <person name="Sikorski J."/>
            <person name="Goker M."/>
            <person name="Woyke T."/>
            <person name="Bristow J."/>
            <person name="Eisen J.A."/>
            <person name="Markowitz V."/>
            <person name="Hugenholtz P."/>
            <person name="Kyrpides N.C."/>
            <person name="Klenk H.P."/>
        </authorList>
    </citation>
    <scope>NUCLEOTIDE SEQUENCE [LARGE SCALE GENOMIC DNA]</scope>
    <source>
        <strain evidence="9">ATCC BAA-1034 / DSM 16646 / JW/IW-1228P</strain>
    </source>
</reference>
<dbReference type="PIRSF" id="PIRSF000699">
    <property type="entry name" value="PTS_IILac_III"/>
    <property type="match status" value="1"/>
</dbReference>
<dbReference type="SUPFAM" id="SSF46973">
    <property type="entry name" value="Enzyme IIa from lactose specific PTS, IIa-lac"/>
    <property type="match status" value="1"/>
</dbReference>
<gene>
    <name evidence="8" type="ordered locus">Toce_0265</name>
</gene>
<dbReference type="Proteomes" id="UP000000272">
    <property type="component" value="Chromosome"/>
</dbReference>
<dbReference type="eggNOG" id="COG1447">
    <property type="taxonomic scope" value="Bacteria"/>
</dbReference>
<sequence length="102" mass="11659">MESIEEIAFRIISAAGDSLSMMFEAMKLSRNGKFEEAEQLMQKADDFLLQAHKVQTELIAEESRGNKSEYSILMVHAQDHIMNAMLAKPLIREIINLYKRLG</sequence>
<evidence type="ECO:0000256" key="4">
    <source>
        <dbReference type="ARBA" id="ARBA00022683"/>
    </source>
</evidence>
<dbReference type="PROSITE" id="PS51095">
    <property type="entry name" value="PTS_EIIA_TYPE_3"/>
    <property type="match status" value="1"/>
</dbReference>
<feature type="modified residue" description="Phosphohistidine; by HPr" evidence="7">
    <location>
        <position position="76"/>
    </location>
</feature>
<evidence type="ECO:0000256" key="3">
    <source>
        <dbReference type="ARBA" id="ARBA00022679"/>
    </source>
</evidence>
<keyword evidence="3" id="KW-0808">Transferase</keyword>
<dbReference type="GO" id="GO:0046872">
    <property type="term" value="F:metal ion binding"/>
    <property type="evidence" value="ECO:0007669"/>
    <property type="project" value="UniProtKB-KW"/>
</dbReference>
<keyword evidence="1" id="KW-0813">Transport</keyword>
<evidence type="ECO:0000313" key="8">
    <source>
        <dbReference type="EMBL" id="ADL07048.1"/>
    </source>
</evidence>
<dbReference type="PANTHER" id="PTHR34382:SF7">
    <property type="entry name" value="PTS SYSTEM N,N'-DIACETYLCHITOBIOSE-SPECIFIC EIIA COMPONENT"/>
    <property type="match status" value="1"/>
</dbReference>
<dbReference type="STRING" id="555079.Toce_0265"/>
<dbReference type="GO" id="GO:0009401">
    <property type="term" value="P:phosphoenolpyruvate-dependent sugar phosphotransferase system"/>
    <property type="evidence" value="ECO:0007669"/>
    <property type="project" value="UniProtKB-KW"/>
</dbReference>
<comment type="cofactor">
    <cofactor evidence="6">
        <name>Mg(2+)</name>
        <dbReference type="ChEBI" id="CHEBI:18420"/>
    </cofactor>
    <text evidence="6">Binds 1 Mg(2+) ion per trimer.</text>
</comment>
<dbReference type="Pfam" id="PF02255">
    <property type="entry name" value="PTS_IIA"/>
    <property type="match status" value="1"/>
</dbReference>
<keyword evidence="2" id="KW-0762">Sugar transport</keyword>
<dbReference type="AlphaFoldDB" id="D9S0C0"/>
<dbReference type="CDD" id="cd00215">
    <property type="entry name" value="PTS_IIA_lac"/>
    <property type="match status" value="1"/>
</dbReference>
<evidence type="ECO:0000313" key="9">
    <source>
        <dbReference type="Proteomes" id="UP000000272"/>
    </source>
</evidence>
<evidence type="ECO:0000256" key="1">
    <source>
        <dbReference type="ARBA" id="ARBA00022448"/>
    </source>
</evidence>
<evidence type="ECO:0000256" key="5">
    <source>
        <dbReference type="PIRSR" id="PIRSR000699-1"/>
    </source>
</evidence>
<dbReference type="GO" id="GO:0016740">
    <property type="term" value="F:transferase activity"/>
    <property type="evidence" value="ECO:0007669"/>
    <property type="project" value="UniProtKB-KW"/>
</dbReference>
<proteinExistence type="predicted"/>
<dbReference type="InterPro" id="IPR003188">
    <property type="entry name" value="PTS_IIA_lac/cel"/>
</dbReference>
<feature type="binding site" evidence="6">
    <location>
        <position position="79"/>
    </location>
    <ligand>
        <name>Mg(2+)</name>
        <dbReference type="ChEBI" id="CHEBI:18420"/>
        <note>ligand shared between all trimeric partners</note>
    </ligand>
</feature>
<evidence type="ECO:0000256" key="7">
    <source>
        <dbReference type="PROSITE-ProRule" id="PRU00418"/>
    </source>
</evidence>
<dbReference type="InterPro" id="IPR036542">
    <property type="entry name" value="PTS_IIA_lac/cel_sf"/>
</dbReference>
<accession>D9S0C0</accession>
<keyword evidence="6" id="KW-0479">Metal-binding</keyword>
<evidence type="ECO:0000256" key="2">
    <source>
        <dbReference type="ARBA" id="ARBA00022597"/>
    </source>
</evidence>
<protein>
    <submittedName>
        <fullName evidence="8">Phosphotransferase system PTS lactose/cellobiose-specific IIA subunit</fullName>
    </submittedName>
</protein>
<dbReference type="RefSeq" id="WP_013275099.1">
    <property type="nucleotide sequence ID" value="NC_014377.1"/>
</dbReference>
<feature type="active site" description="Tele-phosphohistidine intermediate" evidence="5">
    <location>
        <position position="76"/>
    </location>
</feature>
<evidence type="ECO:0000256" key="6">
    <source>
        <dbReference type="PIRSR" id="PIRSR000699-2"/>
    </source>
</evidence>
<dbReference type="KEGG" id="toc:Toce_0265"/>
<name>D9S0C0_THEOJ</name>
<dbReference type="EMBL" id="CP002131">
    <property type="protein sequence ID" value="ADL07048.1"/>
    <property type="molecule type" value="Genomic_DNA"/>
</dbReference>
<keyword evidence="4" id="KW-0598">Phosphotransferase system</keyword>